<evidence type="ECO:0000313" key="1">
    <source>
        <dbReference type="EMBL" id="KAI3781646.1"/>
    </source>
</evidence>
<reference evidence="1 2" key="2">
    <citation type="journal article" date="2022" name="Mol. Ecol. Resour.">
        <title>The genomes of chicory, endive, great burdock and yacon provide insights into Asteraceae paleo-polyploidization history and plant inulin production.</title>
        <authorList>
            <person name="Fan W."/>
            <person name="Wang S."/>
            <person name="Wang H."/>
            <person name="Wang A."/>
            <person name="Jiang F."/>
            <person name="Liu H."/>
            <person name="Zhao H."/>
            <person name="Xu D."/>
            <person name="Zhang Y."/>
        </authorList>
    </citation>
    <scope>NUCLEOTIDE SEQUENCE [LARGE SCALE GENOMIC DNA]</scope>
    <source>
        <strain evidence="2">cv. Punajuju</strain>
        <tissue evidence="1">Leaves</tissue>
    </source>
</reference>
<proteinExistence type="predicted"/>
<accession>A0ACB9GF63</accession>
<comment type="caution">
    <text evidence="1">The sequence shown here is derived from an EMBL/GenBank/DDBJ whole genome shotgun (WGS) entry which is preliminary data.</text>
</comment>
<sequence>MRTRSMKIERSTTPTATRLLVSEARIVTRSRFEVGYSKGSQICSHNNENKDLNSSSHQTPIRSNHDLIPNQEPQTQRKQSDLIFGVVYATNVQKERDQDRGIKEEKQREIQTDGSM</sequence>
<protein>
    <submittedName>
        <fullName evidence="1">Uncharacterized protein</fullName>
    </submittedName>
</protein>
<reference evidence="2" key="1">
    <citation type="journal article" date="2022" name="Mol. Ecol. Resour.">
        <title>The genomes of chicory, endive, great burdock and yacon provide insights into Asteraceae palaeo-polyploidization history and plant inulin production.</title>
        <authorList>
            <person name="Fan W."/>
            <person name="Wang S."/>
            <person name="Wang H."/>
            <person name="Wang A."/>
            <person name="Jiang F."/>
            <person name="Liu H."/>
            <person name="Zhao H."/>
            <person name="Xu D."/>
            <person name="Zhang Y."/>
        </authorList>
    </citation>
    <scope>NUCLEOTIDE SEQUENCE [LARGE SCALE GENOMIC DNA]</scope>
    <source>
        <strain evidence="2">cv. Punajuju</strain>
    </source>
</reference>
<organism evidence="1 2">
    <name type="scientific">Cichorium intybus</name>
    <name type="common">Chicory</name>
    <dbReference type="NCBI Taxonomy" id="13427"/>
    <lineage>
        <taxon>Eukaryota</taxon>
        <taxon>Viridiplantae</taxon>
        <taxon>Streptophyta</taxon>
        <taxon>Embryophyta</taxon>
        <taxon>Tracheophyta</taxon>
        <taxon>Spermatophyta</taxon>
        <taxon>Magnoliopsida</taxon>
        <taxon>eudicotyledons</taxon>
        <taxon>Gunneridae</taxon>
        <taxon>Pentapetalae</taxon>
        <taxon>asterids</taxon>
        <taxon>campanulids</taxon>
        <taxon>Asterales</taxon>
        <taxon>Asteraceae</taxon>
        <taxon>Cichorioideae</taxon>
        <taxon>Cichorieae</taxon>
        <taxon>Cichoriinae</taxon>
        <taxon>Cichorium</taxon>
    </lineage>
</organism>
<name>A0ACB9GF63_CICIN</name>
<evidence type="ECO:0000313" key="2">
    <source>
        <dbReference type="Proteomes" id="UP001055811"/>
    </source>
</evidence>
<dbReference type="Proteomes" id="UP001055811">
    <property type="component" value="Linkage Group LG02"/>
</dbReference>
<gene>
    <name evidence="1" type="ORF">L2E82_11666</name>
</gene>
<dbReference type="EMBL" id="CM042010">
    <property type="protein sequence ID" value="KAI3781646.1"/>
    <property type="molecule type" value="Genomic_DNA"/>
</dbReference>
<keyword evidence="2" id="KW-1185">Reference proteome</keyword>